<dbReference type="GO" id="GO:0003677">
    <property type="term" value="F:DNA binding"/>
    <property type="evidence" value="ECO:0007669"/>
    <property type="project" value="InterPro"/>
</dbReference>
<evidence type="ECO:0000313" key="3">
    <source>
        <dbReference type="Proteomes" id="UP001208888"/>
    </source>
</evidence>
<dbReference type="SUPFAM" id="SSF46894">
    <property type="entry name" value="C-terminal effector domain of the bipartite response regulators"/>
    <property type="match status" value="1"/>
</dbReference>
<dbReference type="EMBL" id="JANFVX010000006">
    <property type="protein sequence ID" value="MCW0344036.1"/>
    <property type="molecule type" value="Genomic_DNA"/>
</dbReference>
<comment type="caution">
    <text evidence="2">The sequence shown here is derived from an EMBL/GenBank/DDBJ whole genome shotgun (WGS) entry which is preliminary data.</text>
</comment>
<evidence type="ECO:0000256" key="1">
    <source>
        <dbReference type="SAM" id="MobiDB-lite"/>
    </source>
</evidence>
<accession>A0AAJ1FRG1</accession>
<gene>
    <name evidence="2" type="ORF">NB703_002129</name>
</gene>
<name>A0AAJ1FRG1_PANAN</name>
<feature type="compositionally biased region" description="Basic residues" evidence="1">
    <location>
        <begin position="208"/>
        <end position="225"/>
    </location>
</feature>
<evidence type="ECO:0000313" key="2">
    <source>
        <dbReference type="EMBL" id="MCW0344036.1"/>
    </source>
</evidence>
<dbReference type="AlphaFoldDB" id="A0AAJ1FRG1"/>
<reference evidence="2" key="1">
    <citation type="submission" date="2022-06" db="EMBL/GenBank/DDBJ databases">
        <title>Dynamics of rice microbiomes reveals core vertical transmitted seed endophytes.</title>
        <authorList>
            <person name="Liao K."/>
            <person name="Zhang X."/>
        </authorList>
    </citation>
    <scope>NUCLEOTIDE SEQUENCE</scope>
    <source>
        <strain evidence="2">JT1-17</strain>
    </source>
</reference>
<feature type="region of interest" description="Disordered" evidence="1">
    <location>
        <begin position="207"/>
        <end position="232"/>
    </location>
</feature>
<proteinExistence type="predicted"/>
<organism evidence="2 3">
    <name type="scientific">Pantoea ananas</name>
    <name type="common">Erwinia uredovora</name>
    <dbReference type="NCBI Taxonomy" id="553"/>
    <lineage>
        <taxon>Bacteria</taxon>
        <taxon>Pseudomonadati</taxon>
        <taxon>Pseudomonadota</taxon>
        <taxon>Gammaproteobacteria</taxon>
        <taxon>Enterobacterales</taxon>
        <taxon>Erwiniaceae</taxon>
        <taxon>Pantoea</taxon>
    </lineage>
</organism>
<dbReference type="Proteomes" id="UP001208888">
    <property type="component" value="Unassembled WGS sequence"/>
</dbReference>
<dbReference type="InterPro" id="IPR016032">
    <property type="entry name" value="Sig_transdc_resp-reg_C-effctor"/>
</dbReference>
<dbReference type="GO" id="GO:0006355">
    <property type="term" value="P:regulation of DNA-templated transcription"/>
    <property type="evidence" value="ECO:0007669"/>
    <property type="project" value="InterPro"/>
</dbReference>
<protein>
    <submittedName>
        <fullName evidence="2">Uncharacterized protein</fullName>
    </submittedName>
</protein>
<dbReference type="RefSeq" id="WP_028722074.1">
    <property type="nucleotide sequence ID" value="NZ_CP081342.1"/>
</dbReference>
<sequence>MLNVTHIRRLKEYVFSTDTYAATGVMALLSESGSAPVRLIHEENLLDSVFYQTNGLWRLTVVIPDDPLMLLRLTETLARLVRNCSHPPCVLLISPVPADWLIHTLGALGCSPGLLSNCTVVPLGIRQSLLQFMLTGKVSPTFSGPGSVKRKDALQVLTPGEHKAVTDWLSGNTANACASSMGRSVKTLYTQRSNGLCKLSSVFPALKPRGRKHQPHAVSKRRKVTTKPEIKS</sequence>